<dbReference type="KEGG" id="meg:DKB62_00970"/>
<dbReference type="GO" id="GO:0005886">
    <property type="term" value="C:plasma membrane"/>
    <property type="evidence" value="ECO:0007669"/>
    <property type="project" value="UniProtKB-SubCell"/>
</dbReference>
<dbReference type="PANTHER" id="PTHR32024:SF3">
    <property type="entry name" value="TRK SYSTEM POTASSIUM UPTAKE PROTEIN"/>
    <property type="match status" value="1"/>
</dbReference>
<protein>
    <submittedName>
        <fullName evidence="9">Potassium transporter</fullName>
    </submittedName>
</protein>
<dbReference type="PANTHER" id="PTHR32024">
    <property type="entry name" value="TRK SYSTEM POTASSIUM UPTAKE PROTEIN TRKG-RELATED"/>
    <property type="match status" value="1"/>
</dbReference>
<keyword evidence="5 8" id="KW-1133">Transmembrane helix</keyword>
<evidence type="ECO:0000256" key="3">
    <source>
        <dbReference type="ARBA" id="ARBA00022475"/>
    </source>
</evidence>
<keyword evidence="4 8" id="KW-0812">Transmembrane</keyword>
<dbReference type="GO" id="GO:0030001">
    <property type="term" value="P:metal ion transport"/>
    <property type="evidence" value="ECO:0007669"/>
    <property type="project" value="UniProtKB-ARBA"/>
</dbReference>
<evidence type="ECO:0000256" key="8">
    <source>
        <dbReference type="SAM" id="Phobius"/>
    </source>
</evidence>
<accession>A0A346AWL3</accession>
<feature type="transmembrane region" description="Helical" evidence="8">
    <location>
        <begin position="232"/>
        <end position="250"/>
    </location>
</feature>
<feature type="transmembrane region" description="Helical" evidence="8">
    <location>
        <begin position="420"/>
        <end position="440"/>
    </location>
</feature>
<reference evidence="9 10" key="1">
    <citation type="submission" date="2018-05" db="EMBL/GenBank/DDBJ databases">
        <title>Complete genome sequence of Megasphaera sp. AJH120T, isolated from the ceca of a chicken.</title>
        <authorList>
            <person name="Maki J."/>
            <person name="Looft T."/>
        </authorList>
    </citation>
    <scope>NUCLEOTIDE SEQUENCE [LARGE SCALE GENOMIC DNA]</scope>
    <source>
        <strain evidence="9 10">AJH120</strain>
    </source>
</reference>
<comment type="subcellular location">
    <subcellularLocation>
        <location evidence="1">Cell membrane</location>
        <topology evidence="1">Multi-pass membrane protein</topology>
    </subcellularLocation>
</comment>
<organism evidence="9 10">
    <name type="scientific">Megasphaera stantonii</name>
    <dbReference type="NCBI Taxonomy" id="2144175"/>
    <lineage>
        <taxon>Bacteria</taxon>
        <taxon>Bacillati</taxon>
        <taxon>Bacillota</taxon>
        <taxon>Negativicutes</taxon>
        <taxon>Veillonellales</taxon>
        <taxon>Veillonellaceae</taxon>
        <taxon>Megasphaera</taxon>
    </lineage>
</organism>
<keyword evidence="10" id="KW-1185">Reference proteome</keyword>
<evidence type="ECO:0000256" key="4">
    <source>
        <dbReference type="ARBA" id="ARBA00022692"/>
    </source>
</evidence>
<evidence type="ECO:0000256" key="6">
    <source>
        <dbReference type="ARBA" id="ARBA00023065"/>
    </source>
</evidence>
<feature type="transmembrane region" description="Helical" evidence="8">
    <location>
        <begin position="141"/>
        <end position="162"/>
    </location>
</feature>
<dbReference type="AlphaFoldDB" id="A0A346AWL3"/>
<gene>
    <name evidence="9" type="ORF">DKB62_00970</name>
</gene>
<dbReference type="InterPro" id="IPR003445">
    <property type="entry name" value="Cat_transpt"/>
</dbReference>
<feature type="transmembrane region" description="Helical" evidence="8">
    <location>
        <begin position="183"/>
        <end position="205"/>
    </location>
</feature>
<feature type="transmembrane region" description="Helical" evidence="8">
    <location>
        <begin position="329"/>
        <end position="348"/>
    </location>
</feature>
<keyword evidence="2" id="KW-0813">Transport</keyword>
<feature type="transmembrane region" description="Helical" evidence="8">
    <location>
        <begin position="452"/>
        <end position="475"/>
    </location>
</feature>
<evidence type="ECO:0000256" key="5">
    <source>
        <dbReference type="ARBA" id="ARBA00022989"/>
    </source>
</evidence>
<feature type="transmembrane region" description="Helical" evidence="8">
    <location>
        <begin position="271"/>
        <end position="288"/>
    </location>
</feature>
<evidence type="ECO:0000313" key="9">
    <source>
        <dbReference type="EMBL" id="AXL20256.1"/>
    </source>
</evidence>
<evidence type="ECO:0000256" key="2">
    <source>
        <dbReference type="ARBA" id="ARBA00022448"/>
    </source>
</evidence>
<dbReference type="OrthoDB" id="9810952at2"/>
<dbReference type="Pfam" id="PF02386">
    <property type="entry name" value="TrkH"/>
    <property type="match status" value="1"/>
</dbReference>
<evidence type="ECO:0000313" key="10">
    <source>
        <dbReference type="Proteomes" id="UP000254337"/>
    </source>
</evidence>
<keyword evidence="7 8" id="KW-0472">Membrane</keyword>
<feature type="transmembrane region" description="Helical" evidence="8">
    <location>
        <begin position="69"/>
        <end position="90"/>
    </location>
</feature>
<evidence type="ECO:0000256" key="7">
    <source>
        <dbReference type="ARBA" id="ARBA00023136"/>
    </source>
</evidence>
<dbReference type="Proteomes" id="UP000254337">
    <property type="component" value="Chromosome"/>
</dbReference>
<evidence type="ECO:0000256" key="1">
    <source>
        <dbReference type="ARBA" id="ARBA00004651"/>
    </source>
</evidence>
<dbReference type="EMBL" id="CP029462">
    <property type="protein sequence ID" value="AXL20256.1"/>
    <property type="molecule type" value="Genomic_DNA"/>
</dbReference>
<sequence length="482" mass="52631">MHMYLFFFLLGRMAILNGLAFLIPLLCAFSWGEPAYLYFGPSMAVTLVLGGLMMGFGRRHSKQLGVAGGAWYMVLVWVMLGGVGMLPYLFSGALPVADAFFESISAYTTVGLSCAVGPAGDVPRSLVLWHGLMEWLGGLNFILLMVTIIPQVSGCFGLTLSVHQSISFSPMLGRMDIAARQVGKIYAAITVLSILAYLLAGLSLFDACTSAFRSISTSGDAPFSFMSGGNPALEWACAFSMLLACGNFLLYWKSFERRDLRSAFQDTELRVFLGVLLGTALLVSFHLWKMGVYDGADSLRFGFFHVLSFYSTSGFITADVSAWPDFDKFILLLIVFVGGCIGSATGGLRVMRFIVLFKIAAQEMRHLLHPRMVISLKVSGVPVDMKIISRVLSYFFLFMAVFFVSTIIISLSGMTPLQSMGVAAGCLTSAGATAHLFGVVEFSAEPAWLKAYCAFLMILGRLEIFSFLIVLQTAAQAFKRRW</sequence>
<feature type="transmembrane region" description="Helical" evidence="8">
    <location>
        <begin position="394"/>
        <end position="414"/>
    </location>
</feature>
<feature type="transmembrane region" description="Helical" evidence="8">
    <location>
        <begin position="36"/>
        <end position="57"/>
    </location>
</feature>
<dbReference type="GO" id="GO:0008324">
    <property type="term" value="F:monoatomic cation transmembrane transporter activity"/>
    <property type="evidence" value="ECO:0007669"/>
    <property type="project" value="InterPro"/>
</dbReference>
<name>A0A346AWL3_9FIRM</name>
<proteinExistence type="predicted"/>
<keyword evidence="6" id="KW-0406">Ion transport</keyword>
<keyword evidence="3" id="KW-1003">Cell membrane</keyword>